<proteinExistence type="predicted"/>
<protein>
    <submittedName>
        <fullName evidence="6">Uncharacterized protein LOC106742714</fullName>
    </submittedName>
</protein>
<keyword evidence="2" id="KW-1133">Transmembrane helix</keyword>
<keyword evidence="3" id="KW-0732">Signal</keyword>
<dbReference type="PANTHER" id="PTHR46560">
    <property type="entry name" value="CYPHER, ISOFORM B"/>
    <property type="match status" value="1"/>
</dbReference>
<gene>
    <name evidence="6" type="primary">LOC106742714</name>
</gene>
<dbReference type="AlphaFoldDB" id="A0A6P3X0F8"/>
<feature type="region of interest" description="Disordered" evidence="1">
    <location>
        <begin position="568"/>
        <end position="591"/>
    </location>
</feature>
<keyword evidence="5" id="KW-1185">Reference proteome</keyword>
<feature type="signal peptide" evidence="3">
    <location>
        <begin position="1"/>
        <end position="23"/>
    </location>
</feature>
<reference evidence="6" key="1">
    <citation type="submission" date="2025-08" db="UniProtKB">
        <authorList>
            <consortium name="RefSeq"/>
        </authorList>
    </citation>
    <scope>IDENTIFICATION</scope>
</reference>
<sequence>MPGVWKLLRMLIYMVVGLRSVSSNSDIWPLERPEGMPAIQSLEVMCGKDHMDVHLSFSQPFEGIVSSKGQHADPRCVYVPPSTGQTFFSFRIAYAICGTKPDMHGQFYENTVVVQYDKDLLEVWDEAKRLRCEWFNDYEKTASKPPMVIADLDVIQLDFRGDNVDCWMEIQHGKGPWAPPVSGIVPLGSTLTLVVAINDYRGEFDMRVKSCVASDGGGHTIQLSDEFGCVLRPKMISRFLKARGSDDRATVITYAFFHAFKFPDALSVHIKCKVEICRHGCLDHCQLGGSVAHYIQERKDQVPTQYIQQNVPPVPVVPHDDNSSADKEHEDAANSAEQSDGSLYDDVIQNGDEMTSIGGHFLDVEKSIPKAQAQTSDRLPPVEQPENGELQSDNNADISKPFMEPSRITRYESEQDQFPHGPRNLEEDNGGLPLSATARRRRSMVVSDRKVRSADVGVSGIYEVISEADLAFSPDTHTEAVTVFQGRIREEVVYGICLPMPGFSALFIVVALSAVVSALVAGAMLHRLQAQREATGGNRKNNNGVHADNGWLPYGLLRVRCTTRPAHPDELQQEQPTNVSQVAADPSVERG</sequence>
<dbReference type="InterPro" id="IPR056953">
    <property type="entry name" value="CUT_N"/>
</dbReference>
<evidence type="ECO:0000259" key="4">
    <source>
        <dbReference type="PROSITE" id="PS51034"/>
    </source>
</evidence>
<dbReference type="Pfam" id="PF25057">
    <property type="entry name" value="CUT_N"/>
    <property type="match status" value="1"/>
</dbReference>
<evidence type="ECO:0000256" key="1">
    <source>
        <dbReference type="SAM" id="MobiDB-lite"/>
    </source>
</evidence>
<keyword evidence="2" id="KW-0812">Transmembrane</keyword>
<accession>A0A6P3X0F8</accession>
<dbReference type="Proteomes" id="UP000515204">
    <property type="component" value="Unplaced"/>
</dbReference>
<dbReference type="GeneID" id="106742714"/>
<organism evidence="5 6">
    <name type="scientific">Dinoponera quadriceps</name>
    <name type="common">South American ant</name>
    <dbReference type="NCBI Taxonomy" id="609295"/>
    <lineage>
        <taxon>Eukaryota</taxon>
        <taxon>Metazoa</taxon>
        <taxon>Ecdysozoa</taxon>
        <taxon>Arthropoda</taxon>
        <taxon>Hexapoda</taxon>
        <taxon>Insecta</taxon>
        <taxon>Pterygota</taxon>
        <taxon>Neoptera</taxon>
        <taxon>Endopterygota</taxon>
        <taxon>Hymenoptera</taxon>
        <taxon>Apocrita</taxon>
        <taxon>Aculeata</taxon>
        <taxon>Formicoidea</taxon>
        <taxon>Formicidae</taxon>
        <taxon>Ponerinae</taxon>
        <taxon>Ponerini</taxon>
        <taxon>Dinoponera</taxon>
    </lineage>
</organism>
<dbReference type="PROSITE" id="PS51034">
    <property type="entry name" value="ZP_2"/>
    <property type="match status" value="1"/>
</dbReference>
<feature type="region of interest" description="Disordered" evidence="1">
    <location>
        <begin position="310"/>
        <end position="343"/>
    </location>
</feature>
<dbReference type="SMART" id="SM00241">
    <property type="entry name" value="ZP"/>
    <property type="match status" value="1"/>
</dbReference>
<dbReference type="OrthoDB" id="10062424at2759"/>
<dbReference type="PANTHER" id="PTHR46560:SF1">
    <property type="entry name" value="MINIATURE"/>
    <property type="match status" value="1"/>
</dbReference>
<feature type="chain" id="PRO_5027827936" evidence="3">
    <location>
        <begin position="24"/>
        <end position="591"/>
    </location>
</feature>
<dbReference type="KEGG" id="dqu:106742714"/>
<evidence type="ECO:0000256" key="2">
    <source>
        <dbReference type="SAM" id="Phobius"/>
    </source>
</evidence>
<dbReference type="RefSeq" id="XP_014471399.1">
    <property type="nucleotide sequence ID" value="XM_014615913.1"/>
</dbReference>
<feature type="transmembrane region" description="Helical" evidence="2">
    <location>
        <begin position="503"/>
        <end position="525"/>
    </location>
</feature>
<evidence type="ECO:0000313" key="6">
    <source>
        <dbReference type="RefSeq" id="XP_014471399.1"/>
    </source>
</evidence>
<dbReference type="CTD" id="44835"/>
<feature type="region of interest" description="Disordered" evidence="1">
    <location>
        <begin position="371"/>
        <end position="433"/>
    </location>
</feature>
<keyword evidence="2" id="KW-0472">Membrane</keyword>
<feature type="domain" description="ZP" evidence="4">
    <location>
        <begin position="45"/>
        <end position="292"/>
    </location>
</feature>
<name>A0A6P3X0F8_DINQU</name>
<dbReference type="InterPro" id="IPR001507">
    <property type="entry name" value="ZP_dom"/>
</dbReference>
<feature type="compositionally biased region" description="Basic and acidic residues" evidence="1">
    <location>
        <begin position="318"/>
        <end position="332"/>
    </location>
</feature>
<evidence type="ECO:0000256" key="3">
    <source>
        <dbReference type="SAM" id="SignalP"/>
    </source>
</evidence>
<evidence type="ECO:0000313" key="5">
    <source>
        <dbReference type="Proteomes" id="UP000515204"/>
    </source>
</evidence>